<proteinExistence type="predicted"/>
<gene>
    <name evidence="2" type="ORF">PLEPLA_LOCUS30268</name>
</gene>
<dbReference type="AlphaFoldDB" id="A0A9N7V5P0"/>
<feature type="region of interest" description="Disordered" evidence="1">
    <location>
        <begin position="161"/>
        <end position="277"/>
    </location>
</feature>
<keyword evidence="3" id="KW-1185">Reference proteome</keyword>
<sequence length="292" mass="32410">MTSGGSPGNRTLMLPAHLHVSARGFSSHHPIPCDETRQASAVLKHSGDCQVSSDETQDCDCGRVARLIISPFGSLGKSFKQTSSYRDRDFAATWGVRPDTRRCDSTCSAGPGRSPRMHREPSRPMRSDTGAVKGQEPGITGRITHHAAYLDINKRADLRGASENEMRGENRWRAGEQRRIGGKGRQKGQAECEAAKHPHPVTHFLEKRRKDKNNEAFIPETGSGNGSEWEESEKITSQKKYRRGEGEGGRESRRRKSHQRSGDAALTVIMSQQRRATPPSELFLSWLKHAFG</sequence>
<dbReference type="Proteomes" id="UP001153269">
    <property type="component" value="Unassembled WGS sequence"/>
</dbReference>
<feature type="compositionally biased region" description="Basic and acidic residues" evidence="1">
    <location>
        <begin position="117"/>
        <end position="126"/>
    </location>
</feature>
<accession>A0A9N7V5P0</accession>
<feature type="region of interest" description="Disordered" evidence="1">
    <location>
        <begin position="101"/>
        <end position="138"/>
    </location>
</feature>
<organism evidence="2 3">
    <name type="scientific">Pleuronectes platessa</name>
    <name type="common">European plaice</name>
    <dbReference type="NCBI Taxonomy" id="8262"/>
    <lineage>
        <taxon>Eukaryota</taxon>
        <taxon>Metazoa</taxon>
        <taxon>Chordata</taxon>
        <taxon>Craniata</taxon>
        <taxon>Vertebrata</taxon>
        <taxon>Euteleostomi</taxon>
        <taxon>Actinopterygii</taxon>
        <taxon>Neopterygii</taxon>
        <taxon>Teleostei</taxon>
        <taxon>Neoteleostei</taxon>
        <taxon>Acanthomorphata</taxon>
        <taxon>Carangaria</taxon>
        <taxon>Pleuronectiformes</taxon>
        <taxon>Pleuronectoidei</taxon>
        <taxon>Pleuronectidae</taxon>
        <taxon>Pleuronectes</taxon>
    </lineage>
</organism>
<comment type="caution">
    <text evidence="2">The sequence shown here is derived from an EMBL/GenBank/DDBJ whole genome shotgun (WGS) entry which is preliminary data.</text>
</comment>
<protein>
    <submittedName>
        <fullName evidence="2">Uncharacterized protein</fullName>
    </submittedName>
</protein>
<evidence type="ECO:0000313" key="2">
    <source>
        <dbReference type="EMBL" id="CAB1442590.1"/>
    </source>
</evidence>
<feature type="compositionally biased region" description="Basic and acidic residues" evidence="1">
    <location>
        <begin position="161"/>
        <end position="179"/>
    </location>
</feature>
<evidence type="ECO:0000256" key="1">
    <source>
        <dbReference type="SAM" id="MobiDB-lite"/>
    </source>
</evidence>
<evidence type="ECO:0000313" key="3">
    <source>
        <dbReference type="Proteomes" id="UP001153269"/>
    </source>
</evidence>
<dbReference type="EMBL" id="CADEAL010002890">
    <property type="protein sequence ID" value="CAB1442590.1"/>
    <property type="molecule type" value="Genomic_DNA"/>
</dbReference>
<name>A0A9N7V5P0_PLEPL</name>
<reference evidence="2" key="1">
    <citation type="submission" date="2020-03" db="EMBL/GenBank/DDBJ databases">
        <authorList>
            <person name="Weist P."/>
        </authorList>
    </citation>
    <scope>NUCLEOTIDE SEQUENCE</scope>
</reference>